<reference evidence="4 5" key="1">
    <citation type="submission" date="2016-04" db="EMBL/GenBank/DDBJ databases">
        <title>Complete genome seqeunce of Leptospira alstonii serovar Room22.</title>
        <authorList>
            <person name="Nally J.E."/>
            <person name="Bayles D.O."/>
            <person name="Hurley D."/>
            <person name="Fanning S."/>
            <person name="McMahon B.J."/>
            <person name="Arent Z."/>
        </authorList>
    </citation>
    <scope>NUCLEOTIDE SEQUENCE [LARGE SCALE GENOMIC DNA]</scope>
    <source>
        <strain evidence="4 5">GWTS #1</strain>
    </source>
</reference>
<proteinExistence type="inferred from homology"/>
<dbReference type="GO" id="GO:0016491">
    <property type="term" value="F:oxidoreductase activity"/>
    <property type="evidence" value="ECO:0007669"/>
    <property type="project" value="UniProtKB-KW"/>
</dbReference>
<dbReference type="RefSeq" id="WP_069607056.1">
    <property type="nucleotide sequence ID" value="NZ_CP015217.1"/>
</dbReference>
<dbReference type="Pfam" id="PF13561">
    <property type="entry name" value="adh_short_C2"/>
    <property type="match status" value="1"/>
</dbReference>
<dbReference type="SUPFAM" id="SSF51735">
    <property type="entry name" value="NAD(P)-binding Rossmann-fold domains"/>
    <property type="match status" value="1"/>
</dbReference>
<dbReference type="CDD" id="cd05233">
    <property type="entry name" value="SDR_c"/>
    <property type="match status" value="1"/>
</dbReference>
<protein>
    <submittedName>
        <fullName evidence="4">Short-chain dehydrogenase</fullName>
    </submittedName>
</protein>
<gene>
    <name evidence="4" type="ORF">A0128_08200</name>
</gene>
<dbReference type="PANTHER" id="PTHR43669">
    <property type="entry name" value="5-KETO-D-GLUCONATE 5-REDUCTASE"/>
    <property type="match status" value="1"/>
</dbReference>
<dbReference type="KEGG" id="laj:A0128_08200"/>
<dbReference type="Gene3D" id="3.40.50.720">
    <property type="entry name" value="NAD(P)-binding Rossmann-like Domain"/>
    <property type="match status" value="1"/>
</dbReference>
<evidence type="ECO:0000256" key="1">
    <source>
        <dbReference type="ARBA" id="ARBA00006484"/>
    </source>
</evidence>
<comment type="similarity">
    <text evidence="1">Belongs to the short-chain dehydrogenases/reductases (SDR) family.</text>
</comment>
<name>A0A1D7UW94_9LEPT</name>
<evidence type="ECO:0000259" key="3">
    <source>
        <dbReference type="SMART" id="SM00822"/>
    </source>
</evidence>
<dbReference type="InterPro" id="IPR036291">
    <property type="entry name" value="NAD(P)-bd_dom_sf"/>
</dbReference>
<dbReference type="InterPro" id="IPR002347">
    <property type="entry name" value="SDR_fam"/>
</dbReference>
<sequence length="254" mass="26523">MRFKDKIVLITGGNGGIGLATAKLFVAEGANVIITGRDQNTLDSAVKILGNKARAYRADVLNKAERELLFKGIQEEFGTLDVVFANAGIMKPTPAANTTEEIFDEVLRVNVTGVFMTIQAALPLLKKGSSLILNGSIISTIGAPGTAAYAASKAGVHSMTRVLASELSPRGIRINIVVPGATRTSIWGTTEAANERLNKISASIPLQRIGDADEIAKVVLFLASDDSSYVQGAEIVVDGGSSGLPAGAPIYLAK</sequence>
<keyword evidence="5" id="KW-1185">Reference proteome</keyword>
<dbReference type="PRINTS" id="PR00081">
    <property type="entry name" value="GDHRDH"/>
</dbReference>
<dbReference type="OrthoDB" id="9803333at2"/>
<dbReference type="SMART" id="SM00822">
    <property type="entry name" value="PKS_KR"/>
    <property type="match status" value="1"/>
</dbReference>
<dbReference type="InterPro" id="IPR057326">
    <property type="entry name" value="KR_dom"/>
</dbReference>
<dbReference type="InterPro" id="IPR020904">
    <property type="entry name" value="Sc_DH/Rdtase_CS"/>
</dbReference>
<evidence type="ECO:0000313" key="5">
    <source>
        <dbReference type="Proteomes" id="UP000094197"/>
    </source>
</evidence>
<evidence type="ECO:0000313" key="4">
    <source>
        <dbReference type="EMBL" id="AOP33824.1"/>
    </source>
</evidence>
<dbReference type="Proteomes" id="UP000094197">
    <property type="component" value="Chromosome 1"/>
</dbReference>
<dbReference type="PRINTS" id="PR00080">
    <property type="entry name" value="SDRFAMILY"/>
</dbReference>
<evidence type="ECO:0000256" key="2">
    <source>
        <dbReference type="ARBA" id="ARBA00023002"/>
    </source>
</evidence>
<organism evidence="4 5">
    <name type="scientific">Leptospira tipperaryensis</name>
    <dbReference type="NCBI Taxonomy" id="2564040"/>
    <lineage>
        <taxon>Bacteria</taxon>
        <taxon>Pseudomonadati</taxon>
        <taxon>Spirochaetota</taxon>
        <taxon>Spirochaetia</taxon>
        <taxon>Leptospirales</taxon>
        <taxon>Leptospiraceae</taxon>
        <taxon>Leptospira</taxon>
    </lineage>
</organism>
<keyword evidence="2" id="KW-0560">Oxidoreductase</keyword>
<accession>A0A1D7UW94</accession>
<feature type="domain" description="Ketoreductase" evidence="3">
    <location>
        <begin position="6"/>
        <end position="184"/>
    </location>
</feature>
<dbReference type="AlphaFoldDB" id="A0A1D7UW94"/>
<dbReference type="PANTHER" id="PTHR43669:SF3">
    <property type="entry name" value="ALCOHOL DEHYDROGENASE, PUTATIVE (AFU_ORTHOLOGUE AFUA_3G03445)-RELATED"/>
    <property type="match status" value="1"/>
</dbReference>
<dbReference type="FunFam" id="3.40.50.720:FF:000084">
    <property type="entry name" value="Short-chain dehydrogenase reductase"/>
    <property type="match status" value="1"/>
</dbReference>
<dbReference type="EMBL" id="CP015217">
    <property type="protein sequence ID" value="AOP33824.1"/>
    <property type="molecule type" value="Genomic_DNA"/>
</dbReference>
<dbReference type="PROSITE" id="PS00061">
    <property type="entry name" value="ADH_SHORT"/>
    <property type="match status" value="1"/>
</dbReference>